<dbReference type="AlphaFoldDB" id="A0A327YJ93"/>
<feature type="chain" id="PRO_5016427346" evidence="1">
    <location>
        <begin position="22"/>
        <end position="186"/>
    </location>
</feature>
<dbReference type="PROSITE" id="PS51257">
    <property type="entry name" value="PROKAR_LIPOPROTEIN"/>
    <property type="match status" value="1"/>
</dbReference>
<reference evidence="2 3" key="1">
    <citation type="submission" date="2018-06" db="EMBL/GenBank/DDBJ databases">
        <title>Genomic Encyclopedia of Type Strains, Phase III (KMG-III): the genomes of soil and plant-associated and newly described type strains.</title>
        <authorList>
            <person name="Whitman W."/>
        </authorList>
    </citation>
    <scope>NUCLEOTIDE SEQUENCE [LARGE SCALE GENOMIC DNA]</scope>
    <source>
        <strain evidence="2 3">CGMCC 1.12398</strain>
    </source>
</reference>
<dbReference type="NCBIfam" id="TIGR03512">
    <property type="entry name" value="GldD_lipo"/>
    <property type="match status" value="1"/>
</dbReference>
<keyword evidence="3" id="KW-1185">Reference proteome</keyword>
<dbReference type="EMBL" id="QLMI01000006">
    <property type="protein sequence ID" value="RAK21030.1"/>
    <property type="molecule type" value="Genomic_DNA"/>
</dbReference>
<evidence type="ECO:0000313" key="2">
    <source>
        <dbReference type="EMBL" id="RAK21030.1"/>
    </source>
</evidence>
<evidence type="ECO:0000256" key="1">
    <source>
        <dbReference type="SAM" id="SignalP"/>
    </source>
</evidence>
<feature type="signal peptide" evidence="1">
    <location>
        <begin position="1"/>
        <end position="21"/>
    </location>
</feature>
<keyword evidence="1" id="KW-0732">Signal</keyword>
<dbReference type="Pfam" id="PF25593">
    <property type="entry name" value="GldD_lipo"/>
    <property type="match status" value="1"/>
</dbReference>
<organism evidence="2 3">
    <name type="scientific">Flavobacterium aquaticum</name>
    <dbReference type="NCBI Taxonomy" id="1236486"/>
    <lineage>
        <taxon>Bacteria</taxon>
        <taxon>Pseudomonadati</taxon>
        <taxon>Bacteroidota</taxon>
        <taxon>Flavobacteriia</taxon>
        <taxon>Flavobacteriales</taxon>
        <taxon>Flavobacteriaceae</taxon>
        <taxon>Flavobacterium</taxon>
    </lineage>
</organism>
<proteinExistence type="predicted"/>
<evidence type="ECO:0000313" key="3">
    <source>
        <dbReference type="Proteomes" id="UP000249620"/>
    </source>
</evidence>
<protein>
    <submittedName>
        <fullName evidence="2">Protein involved in gliding motility GldD</fullName>
    </submittedName>
</protein>
<sequence length="186" mass="21272">MIQNIVKLSCLGLFLSLIACGDETLPKPKGHLSLEYPKAKYSKLNSNCSFTFEKNDLANIKDKSCAFEINYPKMKATIYLTHKPVNNDIDKLLRDAQTLTYNHVVKADDIIEQPFINDKKKVYGMFYEVGGNAATNAQFYVTDSTKNFIVGSVYFYAKPNFDSILPAAQYLKEDMRRILETLEWKQ</sequence>
<accession>A0A327YJ93</accession>
<comment type="caution">
    <text evidence="2">The sequence shown here is derived from an EMBL/GenBank/DDBJ whole genome shotgun (WGS) entry which is preliminary data.</text>
</comment>
<gene>
    <name evidence="2" type="ORF">B0I03_106142</name>
</gene>
<dbReference type="OrthoDB" id="679501at2"/>
<dbReference type="InterPro" id="IPR019850">
    <property type="entry name" value="GldD-like"/>
</dbReference>
<dbReference type="RefSeq" id="WP_111567419.1">
    <property type="nucleotide sequence ID" value="NZ_QLMI01000006.1"/>
</dbReference>
<dbReference type="Proteomes" id="UP000249620">
    <property type="component" value="Unassembled WGS sequence"/>
</dbReference>
<name>A0A327YJ93_9FLAO</name>